<comment type="caution">
    <text evidence="3">The sequence shown here is derived from an EMBL/GenBank/DDBJ whole genome shotgun (WGS) entry which is preliminary data.</text>
</comment>
<dbReference type="Gene3D" id="1.10.530.10">
    <property type="match status" value="1"/>
</dbReference>
<dbReference type="SUPFAM" id="SSF53955">
    <property type="entry name" value="Lysozyme-like"/>
    <property type="match status" value="1"/>
</dbReference>
<reference evidence="4" key="1">
    <citation type="journal article" date="2019" name="Int. J. Syst. Evol. Microbiol.">
        <title>The Global Catalogue of Microorganisms (GCM) 10K type strain sequencing project: providing services to taxonomists for standard genome sequencing and annotation.</title>
        <authorList>
            <consortium name="The Broad Institute Genomics Platform"/>
            <consortium name="The Broad Institute Genome Sequencing Center for Infectious Disease"/>
            <person name="Wu L."/>
            <person name="Ma J."/>
        </authorList>
    </citation>
    <scope>NUCLEOTIDE SEQUENCE [LARGE SCALE GENOMIC DNA]</scope>
    <source>
        <strain evidence="4">JCM 13501</strain>
    </source>
</reference>
<sequence>MHFIVEGLEEHNLPAELALLPIIESAYNPVAVSNQKAVGLWQFMPATARDFGLELTPSYDGRRDIIASTQAAMKYLTRLHKQFDNDWLLALAAYNAGEGTVSRSIEANRRKGLPTDYWHLNLPRETQAYVPRLLALSMLVGTPAGYGIDLKPVANEPYFMAVELRHPVDLTQIALTSGITEKELQRLNPAYIRGNTVGGPGHLLVPISKKHLLMAGLDALGKVGEGGAHHSALQLEQTAVAAVPNE</sequence>
<accession>A0ABQ2H5H1</accession>
<dbReference type="PANTHER" id="PTHR37423:SF2">
    <property type="entry name" value="MEMBRANE-BOUND LYTIC MUREIN TRANSGLYCOSYLASE C"/>
    <property type="match status" value="1"/>
</dbReference>
<evidence type="ECO:0000313" key="3">
    <source>
        <dbReference type="EMBL" id="GGM31287.1"/>
    </source>
</evidence>
<organism evidence="3 4">
    <name type="scientific">Pseudomonas asuensis</name>
    <dbReference type="NCBI Taxonomy" id="1825787"/>
    <lineage>
        <taxon>Bacteria</taxon>
        <taxon>Pseudomonadati</taxon>
        <taxon>Pseudomonadota</taxon>
        <taxon>Gammaproteobacteria</taxon>
        <taxon>Pseudomonadales</taxon>
        <taxon>Pseudomonadaceae</taxon>
        <taxon>Pseudomonas</taxon>
    </lineage>
</organism>
<dbReference type="PANTHER" id="PTHR37423">
    <property type="entry name" value="SOLUBLE LYTIC MUREIN TRANSGLYCOSYLASE-RELATED"/>
    <property type="match status" value="1"/>
</dbReference>
<evidence type="ECO:0000313" key="4">
    <source>
        <dbReference type="Proteomes" id="UP000616499"/>
    </source>
</evidence>
<gene>
    <name evidence="3" type="ORF">GCM10009425_47470</name>
</gene>
<feature type="domain" description="Transglycosylase SLT" evidence="2">
    <location>
        <begin position="6"/>
        <end position="111"/>
    </location>
</feature>
<evidence type="ECO:0000256" key="1">
    <source>
        <dbReference type="ARBA" id="ARBA00007734"/>
    </source>
</evidence>
<dbReference type="Proteomes" id="UP000616499">
    <property type="component" value="Unassembled WGS sequence"/>
</dbReference>
<proteinExistence type="inferred from homology"/>
<name>A0ABQ2H5H1_9PSED</name>
<dbReference type="EMBL" id="BMNW01000023">
    <property type="protein sequence ID" value="GGM31287.1"/>
    <property type="molecule type" value="Genomic_DNA"/>
</dbReference>
<dbReference type="Pfam" id="PF01464">
    <property type="entry name" value="SLT"/>
    <property type="match status" value="1"/>
</dbReference>
<protein>
    <recommendedName>
        <fullName evidence="2">Transglycosylase SLT domain-containing protein</fullName>
    </recommendedName>
</protein>
<dbReference type="CDD" id="cd16894">
    <property type="entry name" value="MltD-like"/>
    <property type="match status" value="1"/>
</dbReference>
<dbReference type="InterPro" id="IPR000189">
    <property type="entry name" value="Transglyc_AS"/>
</dbReference>
<keyword evidence="4" id="KW-1185">Reference proteome</keyword>
<dbReference type="InterPro" id="IPR008258">
    <property type="entry name" value="Transglycosylase_SLT_dom_1"/>
</dbReference>
<comment type="similarity">
    <text evidence="1">Belongs to the transglycosylase Slt family.</text>
</comment>
<dbReference type="PROSITE" id="PS00922">
    <property type="entry name" value="TRANSGLYCOSYLASE"/>
    <property type="match status" value="1"/>
</dbReference>
<dbReference type="InterPro" id="IPR023346">
    <property type="entry name" value="Lysozyme-like_dom_sf"/>
</dbReference>
<evidence type="ECO:0000259" key="2">
    <source>
        <dbReference type="Pfam" id="PF01464"/>
    </source>
</evidence>